<feature type="transmembrane region" description="Helical" evidence="1">
    <location>
        <begin position="56"/>
        <end position="81"/>
    </location>
</feature>
<evidence type="ECO:0000259" key="2">
    <source>
        <dbReference type="Pfam" id="PF14242"/>
    </source>
</evidence>
<gene>
    <name evidence="3" type="ORF">GCM10009811_22820</name>
</gene>
<protein>
    <recommendedName>
        <fullName evidence="2">DUF4342 domain-containing protein</fullName>
    </recommendedName>
</protein>
<keyword evidence="1" id="KW-0812">Transmembrane</keyword>
<feature type="domain" description="DUF4342" evidence="2">
    <location>
        <begin position="10"/>
        <end position="90"/>
    </location>
</feature>
<reference evidence="3 4" key="1">
    <citation type="journal article" date="2019" name="Int. J. Syst. Evol. Microbiol.">
        <title>The Global Catalogue of Microorganisms (GCM) 10K type strain sequencing project: providing services to taxonomists for standard genome sequencing and annotation.</title>
        <authorList>
            <consortium name="The Broad Institute Genomics Platform"/>
            <consortium name="The Broad Institute Genome Sequencing Center for Infectious Disease"/>
            <person name="Wu L."/>
            <person name="Ma J."/>
        </authorList>
    </citation>
    <scope>NUCLEOTIDE SEQUENCE [LARGE SCALE GENOMIC DNA]</scope>
    <source>
        <strain evidence="3 4">JCM 15592</strain>
    </source>
</reference>
<dbReference type="RefSeq" id="WP_344085229.1">
    <property type="nucleotide sequence ID" value="NZ_BAAAPO010000037.1"/>
</dbReference>
<evidence type="ECO:0000313" key="3">
    <source>
        <dbReference type="EMBL" id="GAA1798214.1"/>
    </source>
</evidence>
<sequence>MTESAKNKGREFVEQIEVAGDQLVGTVKKLVADGKTRKIVVRGEDGHEMLSIPMNFGVAGAGVLALASPVLAAIGAIAALAAKVQLDVVRDDDASGEDTPQDSV</sequence>
<evidence type="ECO:0000313" key="4">
    <source>
        <dbReference type="Proteomes" id="UP001499938"/>
    </source>
</evidence>
<dbReference type="EMBL" id="BAAAPO010000037">
    <property type="protein sequence ID" value="GAA1798214.1"/>
    <property type="molecule type" value="Genomic_DNA"/>
</dbReference>
<dbReference type="Pfam" id="PF14242">
    <property type="entry name" value="DUF4342"/>
    <property type="match status" value="1"/>
</dbReference>
<proteinExistence type="predicted"/>
<comment type="caution">
    <text evidence="3">The sequence shown here is derived from an EMBL/GenBank/DDBJ whole genome shotgun (WGS) entry which is preliminary data.</text>
</comment>
<evidence type="ECO:0000256" key="1">
    <source>
        <dbReference type="SAM" id="Phobius"/>
    </source>
</evidence>
<keyword evidence="1" id="KW-1133">Transmembrane helix</keyword>
<dbReference type="InterPro" id="IPR025642">
    <property type="entry name" value="DUF4342"/>
</dbReference>
<name>A0ABN2LSD9_9MICO</name>
<keyword evidence="1" id="KW-0472">Membrane</keyword>
<dbReference type="Proteomes" id="UP001499938">
    <property type="component" value="Unassembled WGS sequence"/>
</dbReference>
<accession>A0ABN2LSD9</accession>
<organism evidence="3 4">
    <name type="scientific">Nostocoides veronense</name>
    <dbReference type="NCBI Taxonomy" id="330836"/>
    <lineage>
        <taxon>Bacteria</taxon>
        <taxon>Bacillati</taxon>
        <taxon>Actinomycetota</taxon>
        <taxon>Actinomycetes</taxon>
        <taxon>Micrococcales</taxon>
        <taxon>Intrasporangiaceae</taxon>
        <taxon>Nostocoides</taxon>
    </lineage>
</organism>
<keyword evidence="4" id="KW-1185">Reference proteome</keyword>